<dbReference type="InParanoid" id="A0A251URE3"/>
<dbReference type="AlphaFoldDB" id="A0A251URE3"/>
<organism evidence="2 3">
    <name type="scientific">Helianthus annuus</name>
    <name type="common">Common sunflower</name>
    <dbReference type="NCBI Taxonomy" id="4232"/>
    <lineage>
        <taxon>Eukaryota</taxon>
        <taxon>Viridiplantae</taxon>
        <taxon>Streptophyta</taxon>
        <taxon>Embryophyta</taxon>
        <taxon>Tracheophyta</taxon>
        <taxon>Spermatophyta</taxon>
        <taxon>Magnoliopsida</taxon>
        <taxon>eudicotyledons</taxon>
        <taxon>Gunneridae</taxon>
        <taxon>Pentapetalae</taxon>
        <taxon>asterids</taxon>
        <taxon>campanulids</taxon>
        <taxon>Asterales</taxon>
        <taxon>Asteraceae</taxon>
        <taxon>Asteroideae</taxon>
        <taxon>Heliantheae alliance</taxon>
        <taxon>Heliantheae</taxon>
        <taxon>Helianthus</taxon>
    </lineage>
</organism>
<reference evidence="2" key="2">
    <citation type="submission" date="2017-02" db="EMBL/GenBank/DDBJ databases">
        <title>Sunflower complete genome.</title>
        <authorList>
            <person name="Langlade N."/>
            <person name="Munos S."/>
        </authorList>
    </citation>
    <scope>NUCLEOTIDE SEQUENCE [LARGE SCALE GENOMIC DNA]</scope>
    <source>
        <tissue evidence="2">Leaves</tissue>
    </source>
</reference>
<protein>
    <submittedName>
        <fullName evidence="2">Uncharacterized protein</fullName>
    </submittedName>
</protein>
<gene>
    <name evidence="2" type="ORF">HannXRQ_Chr05g0153301</name>
    <name evidence="1" type="ORF">HanXRQr2_Chr05g0229451</name>
</gene>
<dbReference type="EMBL" id="MNCJ02000320">
    <property type="protein sequence ID" value="KAF5807074.1"/>
    <property type="molecule type" value="Genomic_DNA"/>
</dbReference>
<accession>A0A251URE3</accession>
<dbReference type="EMBL" id="CM007894">
    <property type="protein sequence ID" value="OTG25950.1"/>
    <property type="molecule type" value="Genomic_DNA"/>
</dbReference>
<keyword evidence="3" id="KW-1185">Reference proteome</keyword>
<evidence type="ECO:0000313" key="2">
    <source>
        <dbReference type="EMBL" id="OTG25950.1"/>
    </source>
</evidence>
<dbReference type="Gramene" id="mRNA:HanXRQr2_Chr05g0229451">
    <property type="protein sequence ID" value="CDS:HanXRQr2_Chr05g0229451.1"/>
    <property type="gene ID" value="HanXRQr2_Chr05g0229451"/>
</dbReference>
<name>A0A251URE3_HELAN</name>
<reference evidence="1 3" key="1">
    <citation type="journal article" date="2017" name="Nature">
        <title>The sunflower genome provides insights into oil metabolism, flowering and Asterid evolution.</title>
        <authorList>
            <person name="Badouin H."/>
            <person name="Gouzy J."/>
            <person name="Grassa C.J."/>
            <person name="Murat F."/>
            <person name="Staton S.E."/>
            <person name="Cottret L."/>
            <person name="Lelandais-Briere C."/>
            <person name="Owens G.L."/>
            <person name="Carrere S."/>
            <person name="Mayjonade B."/>
            <person name="Legrand L."/>
            <person name="Gill N."/>
            <person name="Kane N.C."/>
            <person name="Bowers J.E."/>
            <person name="Hubner S."/>
            <person name="Bellec A."/>
            <person name="Berard A."/>
            <person name="Berges H."/>
            <person name="Blanchet N."/>
            <person name="Boniface M.C."/>
            <person name="Brunel D."/>
            <person name="Catrice O."/>
            <person name="Chaidir N."/>
            <person name="Claudel C."/>
            <person name="Donnadieu C."/>
            <person name="Faraut T."/>
            <person name="Fievet G."/>
            <person name="Helmstetter N."/>
            <person name="King M."/>
            <person name="Knapp S.J."/>
            <person name="Lai Z."/>
            <person name="Le Paslier M.C."/>
            <person name="Lippi Y."/>
            <person name="Lorenzon L."/>
            <person name="Mandel J.R."/>
            <person name="Marage G."/>
            <person name="Marchand G."/>
            <person name="Marquand E."/>
            <person name="Bret-Mestries E."/>
            <person name="Morien E."/>
            <person name="Nambeesan S."/>
            <person name="Nguyen T."/>
            <person name="Pegot-Espagnet P."/>
            <person name="Pouilly N."/>
            <person name="Raftis F."/>
            <person name="Sallet E."/>
            <person name="Schiex T."/>
            <person name="Thomas J."/>
            <person name="Vandecasteele C."/>
            <person name="Vares D."/>
            <person name="Vear F."/>
            <person name="Vautrin S."/>
            <person name="Crespi M."/>
            <person name="Mangin B."/>
            <person name="Burke J.M."/>
            <person name="Salse J."/>
            <person name="Munos S."/>
            <person name="Vincourt P."/>
            <person name="Rieseberg L.H."/>
            <person name="Langlade N.B."/>
        </authorList>
    </citation>
    <scope>NUCLEOTIDE SEQUENCE [LARGE SCALE GENOMIC DNA]</scope>
    <source>
        <strain evidence="3">cv. SF193</strain>
        <tissue evidence="1">Leaves</tissue>
    </source>
</reference>
<proteinExistence type="predicted"/>
<evidence type="ECO:0000313" key="1">
    <source>
        <dbReference type="EMBL" id="KAF5807074.1"/>
    </source>
</evidence>
<sequence length="63" mass="6932">MVPSLSLSSVSCLSLCFFRMNDSSKPPQPPQPPLSTILKEKVGGYSTDPSSIFHLMTLLLFFL</sequence>
<dbReference type="Proteomes" id="UP000215914">
    <property type="component" value="Chromosome 5"/>
</dbReference>
<evidence type="ECO:0000313" key="3">
    <source>
        <dbReference type="Proteomes" id="UP000215914"/>
    </source>
</evidence>
<reference evidence="1" key="3">
    <citation type="submission" date="2020-06" db="EMBL/GenBank/DDBJ databases">
        <title>Helianthus annuus Genome sequencing and assembly Release 2.</title>
        <authorList>
            <person name="Gouzy J."/>
            <person name="Langlade N."/>
            <person name="Munos S."/>
        </authorList>
    </citation>
    <scope>NUCLEOTIDE SEQUENCE</scope>
    <source>
        <tissue evidence="1">Leaves</tissue>
    </source>
</reference>